<dbReference type="SUPFAM" id="SSF111331">
    <property type="entry name" value="NAD kinase/diacylglycerol kinase-like"/>
    <property type="match status" value="1"/>
</dbReference>
<reference evidence="10 11" key="1">
    <citation type="submission" date="2019-10" db="EMBL/GenBank/DDBJ databases">
        <authorList>
            <person name="Wolf R A."/>
        </authorList>
    </citation>
    <scope>NUCLEOTIDE SEQUENCE [LARGE SCALE GENOMIC DNA]</scope>
    <source>
        <strain evidence="10">Collinsella_intestinalis_DSM_13632</strain>
    </source>
</reference>
<keyword evidence="5 10" id="KW-0418">Kinase</keyword>
<dbReference type="Pfam" id="PF19279">
    <property type="entry name" value="YegS_C"/>
    <property type="match status" value="1"/>
</dbReference>
<keyword evidence="6" id="KW-0067">ATP-binding</keyword>
<dbReference type="PROSITE" id="PS50146">
    <property type="entry name" value="DAGK"/>
    <property type="match status" value="1"/>
</dbReference>
<evidence type="ECO:0000256" key="3">
    <source>
        <dbReference type="ARBA" id="ARBA00022679"/>
    </source>
</evidence>
<dbReference type="InterPro" id="IPR001206">
    <property type="entry name" value="Diacylglycerol_kinase_cat_dom"/>
</dbReference>
<dbReference type="GO" id="GO:0004143">
    <property type="term" value="F:ATP-dependent diacylglycerol kinase activity"/>
    <property type="evidence" value="ECO:0007669"/>
    <property type="project" value="UniProtKB-EC"/>
</dbReference>
<dbReference type="AlphaFoldDB" id="A0A5K1IUZ2"/>
<organism evidence="10 11">
    <name type="scientific">Collinsella intestinalis</name>
    <dbReference type="NCBI Taxonomy" id="147207"/>
    <lineage>
        <taxon>Bacteria</taxon>
        <taxon>Bacillati</taxon>
        <taxon>Actinomycetota</taxon>
        <taxon>Coriobacteriia</taxon>
        <taxon>Coriobacteriales</taxon>
        <taxon>Coriobacteriaceae</taxon>
        <taxon>Collinsella</taxon>
    </lineage>
</organism>
<dbReference type="Proteomes" id="UP000405524">
    <property type="component" value="Unassembled WGS sequence"/>
</dbReference>
<dbReference type="EMBL" id="CABWIC010000007">
    <property type="protein sequence ID" value="VWL92829.1"/>
    <property type="molecule type" value="Genomic_DNA"/>
</dbReference>
<evidence type="ECO:0000313" key="10">
    <source>
        <dbReference type="EMBL" id="VWL92829.1"/>
    </source>
</evidence>
<evidence type="ECO:0000313" key="11">
    <source>
        <dbReference type="Proteomes" id="UP000405524"/>
    </source>
</evidence>
<evidence type="ECO:0000256" key="2">
    <source>
        <dbReference type="ARBA" id="ARBA00005983"/>
    </source>
</evidence>
<keyword evidence="7" id="KW-0443">Lipid metabolism</keyword>
<dbReference type="RefSeq" id="WP_226803246.1">
    <property type="nucleotide sequence ID" value="NZ_CABWIC010000007.1"/>
</dbReference>
<keyword evidence="7" id="KW-0444">Lipid biosynthesis</keyword>
<keyword evidence="4" id="KW-0547">Nucleotide-binding</keyword>
<evidence type="ECO:0000256" key="4">
    <source>
        <dbReference type="ARBA" id="ARBA00022741"/>
    </source>
</evidence>
<comment type="cofactor">
    <cofactor evidence="1">
        <name>Mg(2+)</name>
        <dbReference type="ChEBI" id="CHEBI:18420"/>
    </cofactor>
</comment>
<dbReference type="SMART" id="SM00046">
    <property type="entry name" value="DAGKc"/>
    <property type="match status" value="1"/>
</dbReference>
<dbReference type="Gene3D" id="3.40.50.10330">
    <property type="entry name" value="Probable inorganic polyphosphate/atp-NAD kinase, domain 1"/>
    <property type="match status" value="1"/>
</dbReference>
<evidence type="ECO:0000256" key="8">
    <source>
        <dbReference type="ARBA" id="ARBA00023264"/>
    </source>
</evidence>
<dbReference type="GO" id="GO:0008654">
    <property type="term" value="P:phospholipid biosynthetic process"/>
    <property type="evidence" value="ECO:0007669"/>
    <property type="project" value="UniProtKB-KW"/>
</dbReference>
<dbReference type="InterPro" id="IPR050187">
    <property type="entry name" value="Lipid_Phosphate_FormReg"/>
</dbReference>
<dbReference type="Gene3D" id="2.60.200.40">
    <property type="match status" value="1"/>
</dbReference>
<keyword evidence="8" id="KW-1208">Phospholipid metabolism</keyword>
<dbReference type="GO" id="GO:0005524">
    <property type="term" value="F:ATP binding"/>
    <property type="evidence" value="ECO:0007669"/>
    <property type="project" value="UniProtKB-KW"/>
</dbReference>
<keyword evidence="7" id="KW-0594">Phospholipid biosynthesis</keyword>
<protein>
    <submittedName>
        <fullName evidence="10">Diacylglycerol kinase</fullName>
        <ecNumber evidence="10">2.7.1.107</ecNumber>
    </submittedName>
</protein>
<evidence type="ECO:0000259" key="9">
    <source>
        <dbReference type="PROSITE" id="PS50146"/>
    </source>
</evidence>
<accession>A0A5K1IUZ2</accession>
<dbReference type="PANTHER" id="PTHR12358">
    <property type="entry name" value="SPHINGOSINE KINASE"/>
    <property type="match status" value="1"/>
</dbReference>
<gene>
    <name evidence="10" type="primary">dagK_2</name>
    <name evidence="10" type="ORF">JKKLCJKK_00631</name>
</gene>
<dbReference type="InterPro" id="IPR045540">
    <property type="entry name" value="YegS/DAGK_C"/>
</dbReference>
<name>A0A5K1IUZ2_9ACTN</name>
<dbReference type="Pfam" id="PF00781">
    <property type="entry name" value="DAGK_cat"/>
    <property type="match status" value="1"/>
</dbReference>
<keyword evidence="3 10" id="KW-0808">Transferase</keyword>
<dbReference type="GO" id="GO:0005886">
    <property type="term" value="C:plasma membrane"/>
    <property type="evidence" value="ECO:0007669"/>
    <property type="project" value="TreeGrafter"/>
</dbReference>
<comment type="similarity">
    <text evidence="2">Belongs to the diacylglycerol/lipid kinase family.</text>
</comment>
<dbReference type="InterPro" id="IPR016064">
    <property type="entry name" value="NAD/diacylglycerol_kinase_sf"/>
</dbReference>
<evidence type="ECO:0000256" key="1">
    <source>
        <dbReference type="ARBA" id="ARBA00001946"/>
    </source>
</evidence>
<dbReference type="EC" id="2.7.1.107" evidence="10"/>
<sequence>MNVNRMDALGRVLIVVNPAAQSGAAAGAAERLKRFLTMYCHREAFDIAQTERPRHATEIAAGAAEYDTVIALGGDGVVHEVACGLMRIEEGRRPTLGVIPVGSGNDFARTLGLTDVTDVSGTDFSPLLTSSAAPIDVLEITCRSHTGGTTRTWTEYAVQTISFGLDAAIAIDTHAMRIITGLTGAPLYLASGLKAFGRDYRDFPAHVRFDGGAEKRVRAIIFAIQNGPTYGSGFRICPQADPCDGLLDVCYATGPVPRAVALPVFLSAKNGGHTHNPHVHLQRAKRVDLVFPSPTYPIQLDGEQVGAAEMSIEVLPSALSVLWPR</sequence>
<dbReference type="GeneID" id="77465616"/>
<feature type="domain" description="DAGKc" evidence="9">
    <location>
        <begin position="7"/>
        <end position="144"/>
    </location>
</feature>
<evidence type="ECO:0000256" key="6">
    <source>
        <dbReference type="ARBA" id="ARBA00022840"/>
    </source>
</evidence>
<proteinExistence type="inferred from homology"/>
<evidence type="ECO:0000256" key="5">
    <source>
        <dbReference type="ARBA" id="ARBA00022777"/>
    </source>
</evidence>
<dbReference type="PANTHER" id="PTHR12358:SF106">
    <property type="entry name" value="LIPID KINASE YEGS"/>
    <property type="match status" value="1"/>
</dbReference>
<dbReference type="InterPro" id="IPR017438">
    <property type="entry name" value="ATP-NAD_kinase_N"/>
</dbReference>
<evidence type="ECO:0000256" key="7">
    <source>
        <dbReference type="ARBA" id="ARBA00023209"/>
    </source>
</evidence>